<evidence type="ECO:0000313" key="1">
    <source>
        <dbReference type="EMBL" id="PTQ27126.1"/>
    </source>
</evidence>
<evidence type="ECO:0000313" key="2">
    <source>
        <dbReference type="Proteomes" id="UP000244005"/>
    </source>
</evidence>
<accession>A0A2R6VZU4</accession>
<proteinExistence type="predicted"/>
<gene>
    <name evidence="1" type="ORF">MARPO_0218s0006</name>
</gene>
<organism evidence="1 2">
    <name type="scientific">Marchantia polymorpha</name>
    <name type="common">Common liverwort</name>
    <name type="synonym">Marchantia aquatica</name>
    <dbReference type="NCBI Taxonomy" id="3197"/>
    <lineage>
        <taxon>Eukaryota</taxon>
        <taxon>Viridiplantae</taxon>
        <taxon>Streptophyta</taxon>
        <taxon>Embryophyta</taxon>
        <taxon>Marchantiophyta</taxon>
        <taxon>Marchantiopsida</taxon>
        <taxon>Marchantiidae</taxon>
        <taxon>Marchantiales</taxon>
        <taxon>Marchantiaceae</taxon>
        <taxon>Marchantia</taxon>
    </lineage>
</organism>
<name>A0A2R6VZU4_MARPO</name>
<keyword evidence="2" id="KW-1185">Reference proteome</keyword>
<dbReference type="AlphaFoldDB" id="A0A2R6VZU4"/>
<sequence length="73" mass="8230">MRQILKVESRMISWHGSCSSSRIDFAEGFCYKVSLKASSIQYSLEYRILQMSSTVGSYQAIACAGSYQQLCFV</sequence>
<dbReference type="EMBL" id="KZ772953">
    <property type="protein sequence ID" value="PTQ27126.1"/>
    <property type="molecule type" value="Genomic_DNA"/>
</dbReference>
<dbReference type="Gramene" id="Mp7g05380.1">
    <property type="protein sequence ID" value="Mp7g05380.1.cds1"/>
    <property type="gene ID" value="Mp7g05380"/>
</dbReference>
<protein>
    <submittedName>
        <fullName evidence="1">Uncharacterized protein</fullName>
    </submittedName>
</protein>
<reference evidence="2" key="1">
    <citation type="journal article" date="2017" name="Cell">
        <title>Insights into land plant evolution garnered from the Marchantia polymorpha genome.</title>
        <authorList>
            <person name="Bowman J.L."/>
            <person name="Kohchi T."/>
            <person name="Yamato K.T."/>
            <person name="Jenkins J."/>
            <person name="Shu S."/>
            <person name="Ishizaki K."/>
            <person name="Yamaoka S."/>
            <person name="Nishihama R."/>
            <person name="Nakamura Y."/>
            <person name="Berger F."/>
            <person name="Adam C."/>
            <person name="Aki S.S."/>
            <person name="Althoff F."/>
            <person name="Araki T."/>
            <person name="Arteaga-Vazquez M.A."/>
            <person name="Balasubrmanian S."/>
            <person name="Barry K."/>
            <person name="Bauer D."/>
            <person name="Boehm C.R."/>
            <person name="Briginshaw L."/>
            <person name="Caballero-Perez J."/>
            <person name="Catarino B."/>
            <person name="Chen F."/>
            <person name="Chiyoda S."/>
            <person name="Chovatia M."/>
            <person name="Davies K.M."/>
            <person name="Delmans M."/>
            <person name="Demura T."/>
            <person name="Dierschke T."/>
            <person name="Dolan L."/>
            <person name="Dorantes-Acosta A.E."/>
            <person name="Eklund D.M."/>
            <person name="Florent S.N."/>
            <person name="Flores-Sandoval E."/>
            <person name="Fujiyama A."/>
            <person name="Fukuzawa H."/>
            <person name="Galik B."/>
            <person name="Grimanelli D."/>
            <person name="Grimwood J."/>
            <person name="Grossniklaus U."/>
            <person name="Hamada T."/>
            <person name="Haseloff J."/>
            <person name="Hetherington A.J."/>
            <person name="Higo A."/>
            <person name="Hirakawa Y."/>
            <person name="Hundley H.N."/>
            <person name="Ikeda Y."/>
            <person name="Inoue K."/>
            <person name="Inoue S.I."/>
            <person name="Ishida S."/>
            <person name="Jia Q."/>
            <person name="Kakita M."/>
            <person name="Kanazawa T."/>
            <person name="Kawai Y."/>
            <person name="Kawashima T."/>
            <person name="Kennedy M."/>
            <person name="Kinose K."/>
            <person name="Kinoshita T."/>
            <person name="Kohara Y."/>
            <person name="Koide E."/>
            <person name="Komatsu K."/>
            <person name="Kopischke S."/>
            <person name="Kubo M."/>
            <person name="Kyozuka J."/>
            <person name="Lagercrantz U."/>
            <person name="Lin S.S."/>
            <person name="Lindquist E."/>
            <person name="Lipzen A.M."/>
            <person name="Lu C.W."/>
            <person name="De Luna E."/>
            <person name="Martienssen R.A."/>
            <person name="Minamino N."/>
            <person name="Mizutani M."/>
            <person name="Mizutani M."/>
            <person name="Mochizuki N."/>
            <person name="Monte I."/>
            <person name="Mosher R."/>
            <person name="Nagasaki H."/>
            <person name="Nakagami H."/>
            <person name="Naramoto S."/>
            <person name="Nishitani K."/>
            <person name="Ohtani M."/>
            <person name="Okamoto T."/>
            <person name="Okumura M."/>
            <person name="Phillips J."/>
            <person name="Pollak B."/>
            <person name="Reinders A."/>
            <person name="Rovekamp M."/>
            <person name="Sano R."/>
            <person name="Sawa S."/>
            <person name="Schmid M.W."/>
            <person name="Shirakawa M."/>
            <person name="Solano R."/>
            <person name="Spunde A."/>
            <person name="Suetsugu N."/>
            <person name="Sugano S."/>
            <person name="Sugiyama A."/>
            <person name="Sun R."/>
            <person name="Suzuki Y."/>
            <person name="Takenaka M."/>
            <person name="Takezawa D."/>
            <person name="Tomogane H."/>
            <person name="Tsuzuki M."/>
            <person name="Ueda T."/>
            <person name="Umeda M."/>
            <person name="Ward J.M."/>
            <person name="Watanabe Y."/>
            <person name="Yazaki K."/>
            <person name="Yokoyama R."/>
            <person name="Yoshitake Y."/>
            <person name="Yotsui I."/>
            <person name="Zachgo S."/>
            <person name="Schmutz J."/>
        </authorList>
    </citation>
    <scope>NUCLEOTIDE SEQUENCE [LARGE SCALE GENOMIC DNA]</scope>
    <source>
        <strain evidence="2">Tak-1</strain>
    </source>
</reference>
<dbReference type="Proteomes" id="UP000244005">
    <property type="component" value="Unassembled WGS sequence"/>
</dbReference>